<comment type="caution">
    <text evidence="2">The sequence shown here is derived from an EMBL/GenBank/DDBJ whole genome shotgun (WGS) entry which is preliminary data.</text>
</comment>
<keyword evidence="1" id="KW-0472">Membrane</keyword>
<sequence length="510" mass="55545">MLAKLLDMRVIVSQQGIERSVIQFWMLPAPLADLHLELRPLIQQRLLLLLAGFELGSQLNQLTLSGLKRLSCRCLVLTGLLDSVFQRLLPLLGCGMLAQQVGQYLLTGVLLLAEPGDFKGQFGLALQAGLLFDLFLLDLLLAFALFLLLFALLLKLVQPLSHLLLELHDRSRSVVAQAFEHLRRNQWRECGQFFFQPLLIGIQLLELVGNVARGGLAGFGCSLELLLQAGRVFLQGQQGLLALLVAGDDVVQLAQLLAQPGVTLVCIAVQQLSGERMSLKVWCQCLVTLNQLIVLAQQFFLPGDHAANLFTQLIALLGQQVHSLLRAGLLAVVVPSEAFQQRFRLMPGVFDAAAHRAGLVILQLHAQFFDTGTARQTLTFQELPGDAQGLFGDGQFVANADAFAVELVALLLGALLLLRQISELTVDVLLAGPQAGQLFEGALLFAIVLQQAAENLHLLGHRFDFAIGFPVEQFQCVALLGQLLIGFAGALLQGRQFLLPVLEPVGDQGQ</sequence>
<keyword evidence="1" id="KW-1133">Transmembrane helix</keyword>
<evidence type="ECO:0000313" key="3">
    <source>
        <dbReference type="Proteomes" id="UP000271468"/>
    </source>
</evidence>
<organism evidence="2 3">
    <name type="scientific">Pseudomonas syringae pv. coriandricola</name>
    <dbReference type="NCBI Taxonomy" id="264453"/>
    <lineage>
        <taxon>Bacteria</taxon>
        <taxon>Pseudomonadati</taxon>
        <taxon>Pseudomonadota</taxon>
        <taxon>Gammaproteobacteria</taxon>
        <taxon>Pseudomonadales</taxon>
        <taxon>Pseudomonadaceae</taxon>
        <taxon>Pseudomonas</taxon>
    </lineage>
</organism>
<evidence type="ECO:0000313" key="2">
    <source>
        <dbReference type="EMBL" id="RMN08849.1"/>
    </source>
</evidence>
<evidence type="ECO:0000256" key="1">
    <source>
        <dbReference type="SAM" id="Phobius"/>
    </source>
</evidence>
<keyword evidence="1" id="KW-0812">Transmembrane</keyword>
<feature type="transmembrane region" description="Helical" evidence="1">
    <location>
        <begin position="125"/>
        <end position="154"/>
    </location>
</feature>
<gene>
    <name evidence="2" type="ORF">ALQ65_05500</name>
</gene>
<proteinExistence type="predicted"/>
<dbReference type="AlphaFoldDB" id="A0A3M3JDU6"/>
<accession>A0A3M3JDU6</accession>
<reference evidence="2 3" key="1">
    <citation type="submission" date="2018-08" db="EMBL/GenBank/DDBJ databases">
        <title>Recombination of ecologically and evolutionarily significant loci maintains genetic cohesion in the Pseudomonas syringae species complex.</title>
        <authorList>
            <person name="Dillon M."/>
            <person name="Thakur S."/>
            <person name="Almeida R.N.D."/>
            <person name="Weir B.S."/>
            <person name="Guttman D.S."/>
        </authorList>
    </citation>
    <scope>NUCLEOTIDE SEQUENCE [LARGE SCALE GENOMIC DNA]</scope>
    <source>
        <strain evidence="2 3">ICMP 12341</strain>
    </source>
</reference>
<protein>
    <submittedName>
        <fullName evidence="2">Uncharacterized protein</fullName>
    </submittedName>
</protein>
<dbReference type="Proteomes" id="UP000271468">
    <property type="component" value="Unassembled WGS sequence"/>
</dbReference>
<dbReference type="EMBL" id="RBOV01000307">
    <property type="protein sequence ID" value="RMN08849.1"/>
    <property type="molecule type" value="Genomic_DNA"/>
</dbReference>
<name>A0A3M3JDU6_9PSED</name>